<evidence type="ECO:0000256" key="5">
    <source>
        <dbReference type="SAM" id="MobiDB-lite"/>
    </source>
</evidence>
<comment type="similarity">
    <text evidence="2 4">Belongs to the Nudix hydrolase family.</text>
</comment>
<reference evidence="7 8" key="1">
    <citation type="submission" date="2020-08" db="EMBL/GenBank/DDBJ databases">
        <title>Genome sequence of Nocardioides mesophilus KACC 16243T.</title>
        <authorList>
            <person name="Hyun D.-W."/>
            <person name="Bae J.-W."/>
        </authorList>
    </citation>
    <scope>NUCLEOTIDE SEQUENCE [LARGE SCALE GENOMIC DNA]</scope>
    <source>
        <strain evidence="7 8">KACC 16243</strain>
    </source>
</reference>
<proteinExistence type="inferred from homology"/>
<name>A0A7G9RBC1_9ACTN</name>
<dbReference type="Proteomes" id="UP000515947">
    <property type="component" value="Chromosome"/>
</dbReference>
<dbReference type="PROSITE" id="PS51462">
    <property type="entry name" value="NUDIX"/>
    <property type="match status" value="1"/>
</dbReference>
<dbReference type="PROSITE" id="PS00893">
    <property type="entry name" value="NUDIX_BOX"/>
    <property type="match status" value="1"/>
</dbReference>
<dbReference type="AlphaFoldDB" id="A0A7G9RBC1"/>
<dbReference type="EMBL" id="CP060713">
    <property type="protein sequence ID" value="QNN52896.1"/>
    <property type="molecule type" value="Genomic_DNA"/>
</dbReference>
<evidence type="ECO:0000259" key="6">
    <source>
        <dbReference type="PROSITE" id="PS51462"/>
    </source>
</evidence>
<dbReference type="Pfam" id="PF00293">
    <property type="entry name" value="NUDIX"/>
    <property type="match status" value="1"/>
</dbReference>
<protein>
    <submittedName>
        <fullName evidence="7">NUDIX domain-containing protein</fullName>
    </submittedName>
</protein>
<dbReference type="RefSeq" id="WP_187578738.1">
    <property type="nucleotide sequence ID" value="NZ_CP060713.1"/>
</dbReference>
<dbReference type="GO" id="GO:0016787">
    <property type="term" value="F:hydrolase activity"/>
    <property type="evidence" value="ECO:0007669"/>
    <property type="project" value="UniProtKB-KW"/>
</dbReference>
<dbReference type="PANTHER" id="PTHR43046">
    <property type="entry name" value="GDP-MANNOSE MANNOSYL HYDROLASE"/>
    <property type="match status" value="1"/>
</dbReference>
<organism evidence="7 8">
    <name type="scientific">Nocardioides mesophilus</name>
    <dbReference type="NCBI Taxonomy" id="433659"/>
    <lineage>
        <taxon>Bacteria</taxon>
        <taxon>Bacillati</taxon>
        <taxon>Actinomycetota</taxon>
        <taxon>Actinomycetes</taxon>
        <taxon>Propionibacteriales</taxon>
        <taxon>Nocardioidaceae</taxon>
        <taxon>Nocardioides</taxon>
    </lineage>
</organism>
<feature type="region of interest" description="Disordered" evidence="5">
    <location>
        <begin position="1"/>
        <end position="25"/>
    </location>
</feature>
<dbReference type="Gene3D" id="3.90.79.10">
    <property type="entry name" value="Nucleoside Triphosphate Pyrophosphohydrolase"/>
    <property type="match status" value="1"/>
</dbReference>
<evidence type="ECO:0000256" key="4">
    <source>
        <dbReference type="RuleBase" id="RU003476"/>
    </source>
</evidence>
<dbReference type="InterPro" id="IPR020084">
    <property type="entry name" value="NUDIX_hydrolase_CS"/>
</dbReference>
<dbReference type="InterPro" id="IPR000086">
    <property type="entry name" value="NUDIX_hydrolase_dom"/>
</dbReference>
<gene>
    <name evidence="7" type="ORF">H9L09_21155</name>
</gene>
<dbReference type="PANTHER" id="PTHR43046:SF14">
    <property type="entry name" value="MUTT_NUDIX FAMILY PROTEIN"/>
    <property type="match status" value="1"/>
</dbReference>
<dbReference type="PRINTS" id="PR00502">
    <property type="entry name" value="NUDIXFAMILY"/>
</dbReference>
<dbReference type="KEGG" id="nmes:H9L09_21155"/>
<comment type="cofactor">
    <cofactor evidence="1">
        <name>Mg(2+)</name>
        <dbReference type="ChEBI" id="CHEBI:18420"/>
    </cofactor>
</comment>
<dbReference type="CDD" id="cd02883">
    <property type="entry name" value="NUDIX_Hydrolase"/>
    <property type="match status" value="1"/>
</dbReference>
<evidence type="ECO:0000256" key="2">
    <source>
        <dbReference type="ARBA" id="ARBA00005582"/>
    </source>
</evidence>
<sequence>MTPSPPARLATLTHGPVPAAGGSGGAAVERRAVRAVVLDGEWLLLLQTARGAVKFPGGGVEPGESDEQALRREVREECGLEVTAVLDDLGTIVEVAAARPQDGAATFRMTSRYLRCRVGRDQEAPGLSPDEQALGLRTVRMTVAQALAANAPFAADGSADGNHRFTVRESLALQWLAEAPR</sequence>
<keyword evidence="3 4" id="KW-0378">Hydrolase</keyword>
<feature type="domain" description="Nudix hydrolase" evidence="6">
    <location>
        <begin position="28"/>
        <end position="164"/>
    </location>
</feature>
<evidence type="ECO:0000256" key="1">
    <source>
        <dbReference type="ARBA" id="ARBA00001946"/>
    </source>
</evidence>
<keyword evidence="8" id="KW-1185">Reference proteome</keyword>
<evidence type="ECO:0000256" key="3">
    <source>
        <dbReference type="ARBA" id="ARBA00022801"/>
    </source>
</evidence>
<dbReference type="SUPFAM" id="SSF55811">
    <property type="entry name" value="Nudix"/>
    <property type="match status" value="1"/>
</dbReference>
<evidence type="ECO:0000313" key="8">
    <source>
        <dbReference type="Proteomes" id="UP000515947"/>
    </source>
</evidence>
<dbReference type="InterPro" id="IPR020476">
    <property type="entry name" value="Nudix_hydrolase"/>
</dbReference>
<evidence type="ECO:0000313" key="7">
    <source>
        <dbReference type="EMBL" id="QNN52896.1"/>
    </source>
</evidence>
<dbReference type="InterPro" id="IPR015797">
    <property type="entry name" value="NUDIX_hydrolase-like_dom_sf"/>
</dbReference>
<accession>A0A7G9RBC1</accession>